<dbReference type="PRINTS" id="PR00853">
    <property type="entry name" value="XPGRADSUPER"/>
</dbReference>
<dbReference type="PANTHER" id="PTHR11081:SF75">
    <property type="entry name" value="ENDONUCLEASE, PUTATIVE (AFU_ORTHOLOGUE AFUA_3G13260)-RELATED"/>
    <property type="match status" value="1"/>
</dbReference>
<comment type="caution">
    <text evidence="2">The sequence shown here is derived from an EMBL/GenBank/DDBJ whole genome shotgun (WGS) entry which is preliminary data.</text>
</comment>
<dbReference type="SUPFAM" id="SSF47807">
    <property type="entry name" value="5' to 3' exonuclease, C-terminal subdomain"/>
    <property type="match status" value="1"/>
</dbReference>
<evidence type="ECO:0000313" key="3">
    <source>
        <dbReference type="Proteomes" id="UP001465976"/>
    </source>
</evidence>
<evidence type="ECO:0000313" key="2">
    <source>
        <dbReference type="EMBL" id="KAL0572492.1"/>
    </source>
</evidence>
<dbReference type="EMBL" id="JBAHYK010000624">
    <property type="protein sequence ID" value="KAL0572492.1"/>
    <property type="molecule type" value="Genomic_DNA"/>
</dbReference>
<organism evidence="2 3">
    <name type="scientific">Marasmius crinis-equi</name>
    <dbReference type="NCBI Taxonomy" id="585013"/>
    <lineage>
        <taxon>Eukaryota</taxon>
        <taxon>Fungi</taxon>
        <taxon>Dikarya</taxon>
        <taxon>Basidiomycota</taxon>
        <taxon>Agaricomycotina</taxon>
        <taxon>Agaricomycetes</taxon>
        <taxon>Agaricomycetidae</taxon>
        <taxon>Agaricales</taxon>
        <taxon>Marasmiineae</taxon>
        <taxon>Marasmiaceae</taxon>
        <taxon>Marasmius</taxon>
    </lineage>
</organism>
<dbReference type="InterPro" id="IPR006084">
    <property type="entry name" value="XPG/Rad2"/>
</dbReference>
<keyword evidence="3" id="KW-1185">Reference proteome</keyword>
<dbReference type="InterPro" id="IPR036279">
    <property type="entry name" value="5-3_exonuclease_C_sf"/>
</dbReference>
<dbReference type="SMART" id="SM00484">
    <property type="entry name" value="XPGI"/>
    <property type="match status" value="1"/>
</dbReference>
<dbReference type="InterPro" id="IPR029060">
    <property type="entry name" value="PIN-like_dom_sf"/>
</dbReference>
<accession>A0ABR3FB49</accession>
<gene>
    <name evidence="2" type="primary">EXO1_1</name>
    <name evidence="2" type="ORF">V5O48_009479</name>
</gene>
<protein>
    <submittedName>
        <fullName evidence="2">Rad2 nuclease</fullName>
    </submittedName>
</protein>
<evidence type="ECO:0000259" key="1">
    <source>
        <dbReference type="SMART" id="SM00484"/>
    </source>
</evidence>
<dbReference type="Pfam" id="PF00867">
    <property type="entry name" value="XPG_I"/>
    <property type="match status" value="1"/>
</dbReference>
<proteinExistence type="predicted"/>
<sequence length="490" mass="54904">MGIKDLYPHLVAAKVTVMLKELAVQEGFQRNHRKQRCLTLVVDANMLDTIEATSHKMVHSVSAAERLFTLFCKFLQTPTALIFVFDGTNRPRFKRGVEVKTRGSSLYRLARTMIGTFGFYSVEASGEADCLLASLSRSGLVDGVISDDSDLLVFGVERLLRKSRNEPPQQELLFDVYTREAIQTKLDLTLAALTFVALLRGTNYHDGVKGCGITIDLQLAQCGFGEALIKGREEHAKVPQSFSVFLMGWRSDVQYELLHNTRGHLRHTYPAVAGNISGTFPNLKVLEHFVDVERTPIPEGCDSLKPQLPNIPNIVGVCRNNLLWTDGEMLRRFEAHFWQGVVFQILYSPLVVYDPRRSTFLEQWLQTKLVKEWPKHARRGKLECVHAAFSLDTLIKASALEIPATTPRSMKTTLYVPLTVLSVAKLPRGLSQEEVDAAAAQGMTVGEKPSNAEEESEENNELELELESDGIECLYVVEKTKAGDMVIEFF</sequence>
<feature type="domain" description="XPG-I" evidence="1">
    <location>
        <begin position="115"/>
        <end position="188"/>
    </location>
</feature>
<name>A0ABR3FB49_9AGAR</name>
<dbReference type="Proteomes" id="UP001465976">
    <property type="component" value="Unassembled WGS sequence"/>
</dbReference>
<dbReference type="InterPro" id="IPR006086">
    <property type="entry name" value="XPG-I_dom"/>
</dbReference>
<dbReference type="Gene3D" id="3.40.50.1010">
    <property type="entry name" value="5'-nuclease"/>
    <property type="match status" value="2"/>
</dbReference>
<dbReference type="PANTHER" id="PTHR11081">
    <property type="entry name" value="FLAP ENDONUCLEASE FAMILY MEMBER"/>
    <property type="match status" value="1"/>
</dbReference>
<reference evidence="2 3" key="1">
    <citation type="submission" date="2024-02" db="EMBL/GenBank/DDBJ databases">
        <title>A draft genome for the cacao thread blight pathogen Marasmius crinis-equi.</title>
        <authorList>
            <person name="Cohen S.P."/>
            <person name="Baruah I.K."/>
            <person name="Amoako-Attah I."/>
            <person name="Bukari Y."/>
            <person name="Meinhardt L.W."/>
            <person name="Bailey B.A."/>
        </authorList>
    </citation>
    <scope>NUCLEOTIDE SEQUENCE [LARGE SCALE GENOMIC DNA]</scope>
    <source>
        <strain evidence="2 3">GH-76</strain>
    </source>
</reference>
<dbReference type="SUPFAM" id="SSF88723">
    <property type="entry name" value="PIN domain-like"/>
    <property type="match status" value="1"/>
</dbReference>